<evidence type="ECO:0000313" key="4">
    <source>
        <dbReference type="Proteomes" id="UP001139485"/>
    </source>
</evidence>
<comment type="caution">
    <text evidence="3">The sequence shown here is derived from an EMBL/GenBank/DDBJ whole genome shotgun (WGS) entry which is preliminary data.</text>
</comment>
<evidence type="ECO:0000313" key="3">
    <source>
        <dbReference type="EMBL" id="MCM0620160.1"/>
    </source>
</evidence>
<organism evidence="3 4">
    <name type="scientific">Nocardioides bruguierae</name>
    <dbReference type="NCBI Taxonomy" id="2945102"/>
    <lineage>
        <taxon>Bacteria</taxon>
        <taxon>Bacillati</taxon>
        <taxon>Actinomycetota</taxon>
        <taxon>Actinomycetes</taxon>
        <taxon>Propionibacteriales</taxon>
        <taxon>Nocardioidaceae</taxon>
        <taxon>Nocardioides</taxon>
    </lineage>
</organism>
<keyword evidence="2" id="KW-0812">Transmembrane</keyword>
<feature type="transmembrane region" description="Helical" evidence="2">
    <location>
        <begin position="30"/>
        <end position="51"/>
    </location>
</feature>
<sequence length="112" mass="11827">MTAAVGAWGYLVWAAIDFGRGLRDGDQGVLAFFLLACVGAVACLFIGLMLLARIVRTLSSTGEEAPPRADDAPLENPYEVPPTDSPDPAPNPAPNPVPNPVHHTKPGGRRKK</sequence>
<proteinExistence type="predicted"/>
<evidence type="ECO:0000256" key="2">
    <source>
        <dbReference type="SAM" id="Phobius"/>
    </source>
</evidence>
<dbReference type="EMBL" id="JAMOIL010000008">
    <property type="protein sequence ID" value="MCM0620160.1"/>
    <property type="molecule type" value="Genomic_DNA"/>
</dbReference>
<dbReference type="Proteomes" id="UP001139485">
    <property type="component" value="Unassembled WGS sequence"/>
</dbReference>
<feature type="region of interest" description="Disordered" evidence="1">
    <location>
        <begin position="60"/>
        <end position="112"/>
    </location>
</feature>
<feature type="compositionally biased region" description="Pro residues" evidence="1">
    <location>
        <begin position="79"/>
        <end position="99"/>
    </location>
</feature>
<feature type="compositionally biased region" description="Basic residues" evidence="1">
    <location>
        <begin position="102"/>
        <end position="112"/>
    </location>
</feature>
<reference evidence="3" key="1">
    <citation type="submission" date="2022-05" db="EMBL/GenBank/DDBJ databases">
        <authorList>
            <person name="Tuo L."/>
        </authorList>
    </citation>
    <scope>NUCLEOTIDE SEQUENCE</scope>
    <source>
        <strain evidence="3">BSK12Z-4</strain>
    </source>
</reference>
<name>A0A9X2D6G5_9ACTN</name>
<keyword evidence="2" id="KW-0472">Membrane</keyword>
<keyword evidence="4" id="KW-1185">Reference proteome</keyword>
<protein>
    <submittedName>
        <fullName evidence="3">Uncharacterized protein</fullName>
    </submittedName>
</protein>
<gene>
    <name evidence="3" type="ORF">M8330_07605</name>
</gene>
<dbReference type="AlphaFoldDB" id="A0A9X2D6G5"/>
<keyword evidence="2" id="KW-1133">Transmembrane helix</keyword>
<dbReference type="RefSeq" id="WP_250826835.1">
    <property type="nucleotide sequence ID" value="NZ_JAMOIL010000008.1"/>
</dbReference>
<evidence type="ECO:0000256" key="1">
    <source>
        <dbReference type="SAM" id="MobiDB-lite"/>
    </source>
</evidence>
<accession>A0A9X2D6G5</accession>